<dbReference type="Proteomes" id="UP000035680">
    <property type="component" value="Unassembled WGS sequence"/>
</dbReference>
<dbReference type="AlphaFoldDB" id="A0A0K0F3K2"/>
<keyword evidence="2 5" id="KW-0812">Transmembrane</keyword>
<dbReference type="InterPro" id="IPR017452">
    <property type="entry name" value="GPCR_Rhodpsn_7TM"/>
</dbReference>
<dbReference type="PROSITE" id="PS50262">
    <property type="entry name" value="G_PROTEIN_RECEP_F1_2"/>
    <property type="match status" value="1"/>
</dbReference>
<feature type="transmembrane region" description="Helical" evidence="5">
    <location>
        <begin position="12"/>
        <end position="34"/>
    </location>
</feature>
<feature type="transmembrane region" description="Helical" evidence="5">
    <location>
        <begin position="129"/>
        <end position="151"/>
    </location>
</feature>
<sequence length="322" mass="36720">MVVAAVEIFQLAYYIPSVILMIFVGTLLLYKILTKSKAFQNEFYPMVCYRTFNDLAYQISMIFLLKFPSWSINSQFYLDSTYLAAVSYVFGATTFCVPFIHTFFLSGLRYVAIYHPVKYTRISSPRTSIILCSLLLIISLSIGLPSIAYPSRYVYNNVTGTISSTYLVKSVAYYQFAYITFFYSPIIIISAVFNVANFIGLSKTNKRNKNRRSENLFAIYSFFTFFTTCLMEAYIGSRLIGNFLGNQTIISVANYSLQWIGDLGTFGDFYFFIFINSEIKAAIKEIICKIFGIKYAPSLVKTTEIKSIHDSKSLRGKNVTKT</sequence>
<evidence type="ECO:0000256" key="2">
    <source>
        <dbReference type="ARBA" id="ARBA00022692"/>
    </source>
</evidence>
<evidence type="ECO:0000259" key="6">
    <source>
        <dbReference type="PROSITE" id="PS50262"/>
    </source>
</evidence>
<name>A0A0K0F3K2_STRVS</name>
<feature type="transmembrane region" description="Helical" evidence="5">
    <location>
        <begin position="171"/>
        <end position="196"/>
    </location>
</feature>
<evidence type="ECO:0000313" key="7">
    <source>
        <dbReference type="Proteomes" id="UP000035680"/>
    </source>
</evidence>
<comment type="subcellular location">
    <subcellularLocation>
        <location evidence="1">Membrane</location>
    </subcellularLocation>
</comment>
<dbReference type="WBParaSite" id="SVE_0338600.1">
    <property type="protein sequence ID" value="SVE_0338600.1"/>
    <property type="gene ID" value="SVE_0338600"/>
</dbReference>
<evidence type="ECO:0000256" key="5">
    <source>
        <dbReference type="SAM" id="Phobius"/>
    </source>
</evidence>
<protein>
    <submittedName>
        <fullName evidence="8">G_PROTEIN_RECEP_F1_2 domain-containing protein</fullName>
    </submittedName>
</protein>
<organism evidence="7 8">
    <name type="scientific">Strongyloides venezuelensis</name>
    <name type="common">Threadworm</name>
    <dbReference type="NCBI Taxonomy" id="75913"/>
    <lineage>
        <taxon>Eukaryota</taxon>
        <taxon>Metazoa</taxon>
        <taxon>Ecdysozoa</taxon>
        <taxon>Nematoda</taxon>
        <taxon>Chromadorea</taxon>
        <taxon>Rhabditida</taxon>
        <taxon>Tylenchina</taxon>
        <taxon>Panagrolaimomorpha</taxon>
        <taxon>Strongyloidoidea</taxon>
        <taxon>Strongyloididae</taxon>
        <taxon>Strongyloides</taxon>
    </lineage>
</organism>
<evidence type="ECO:0000256" key="4">
    <source>
        <dbReference type="ARBA" id="ARBA00023136"/>
    </source>
</evidence>
<proteinExistence type="predicted"/>
<keyword evidence="7" id="KW-1185">Reference proteome</keyword>
<feature type="transmembrane region" description="Helical" evidence="5">
    <location>
        <begin position="217"/>
        <end position="236"/>
    </location>
</feature>
<dbReference type="PANTHER" id="PTHR31552:SF8">
    <property type="entry name" value="SERPENTINE RECEPTOR CLASS GAMMA"/>
    <property type="match status" value="1"/>
</dbReference>
<feature type="transmembrane region" description="Helical" evidence="5">
    <location>
        <begin position="256"/>
        <end position="275"/>
    </location>
</feature>
<dbReference type="SUPFAM" id="SSF81321">
    <property type="entry name" value="Family A G protein-coupled receptor-like"/>
    <property type="match status" value="1"/>
</dbReference>
<accession>A0A0K0F3K2</accession>
<dbReference type="InterPro" id="IPR019426">
    <property type="entry name" value="7TM_GPCR_serpentine_rcpt_Srv"/>
</dbReference>
<dbReference type="PANTHER" id="PTHR31552">
    <property type="entry name" value="SERPENTINE RECEPTOR CLASS GAMMA"/>
    <property type="match status" value="1"/>
</dbReference>
<evidence type="ECO:0000256" key="3">
    <source>
        <dbReference type="ARBA" id="ARBA00022989"/>
    </source>
</evidence>
<dbReference type="GO" id="GO:0016020">
    <property type="term" value="C:membrane"/>
    <property type="evidence" value="ECO:0007669"/>
    <property type="project" value="UniProtKB-SubCell"/>
</dbReference>
<reference evidence="8" key="2">
    <citation type="submission" date="2015-08" db="UniProtKB">
        <authorList>
            <consortium name="WormBaseParasite"/>
        </authorList>
    </citation>
    <scope>IDENTIFICATION</scope>
</reference>
<keyword evidence="4 5" id="KW-0472">Membrane</keyword>
<feature type="domain" description="G-protein coupled receptors family 1 profile" evidence="6">
    <location>
        <begin position="25"/>
        <end position="235"/>
    </location>
</feature>
<feature type="transmembrane region" description="Helical" evidence="5">
    <location>
        <begin position="85"/>
        <end position="108"/>
    </location>
</feature>
<evidence type="ECO:0000313" key="8">
    <source>
        <dbReference type="WBParaSite" id="SVE_0338600.1"/>
    </source>
</evidence>
<dbReference type="Gene3D" id="1.20.1070.10">
    <property type="entry name" value="Rhodopsin 7-helix transmembrane proteins"/>
    <property type="match status" value="1"/>
</dbReference>
<keyword evidence="3 5" id="KW-1133">Transmembrane helix</keyword>
<dbReference type="STRING" id="75913.A0A0K0F3K2"/>
<dbReference type="Pfam" id="PF10323">
    <property type="entry name" value="7TM_GPCR_Srv"/>
    <property type="match status" value="1"/>
</dbReference>
<reference evidence="7" key="1">
    <citation type="submission" date="2014-07" db="EMBL/GenBank/DDBJ databases">
        <authorList>
            <person name="Martin A.A"/>
            <person name="De Silva N."/>
        </authorList>
    </citation>
    <scope>NUCLEOTIDE SEQUENCE</scope>
</reference>
<evidence type="ECO:0000256" key="1">
    <source>
        <dbReference type="ARBA" id="ARBA00004370"/>
    </source>
</evidence>